<protein>
    <submittedName>
        <fullName evidence="1">Uncharacterized protein</fullName>
    </submittedName>
</protein>
<dbReference type="EMBL" id="CDMZ01005911">
    <property type="protein sequence ID" value="CEM55796.1"/>
    <property type="molecule type" value="Genomic_DNA"/>
</dbReference>
<reference evidence="1" key="1">
    <citation type="submission" date="2014-11" db="EMBL/GenBank/DDBJ databases">
        <authorList>
            <person name="Otto D Thomas"/>
            <person name="Naeem Raeece"/>
        </authorList>
    </citation>
    <scope>NUCLEOTIDE SEQUENCE</scope>
</reference>
<sequence>MKKLRRRYEIFKLEFPEIVWLDRDCCGEGAVKAAWRILNPHIKILLDVFHWIDRLSKGLHSKSHPYAPLFVKEIQKALFVLSREDLDKLLTAVMKAENLIGRDEAWKRVTAKDLRRYVRRLIPQPAELERRLQVVYDVFKTKSYNGVLLFTDRTEAIWEEQLKHVRNGCLSDPHGVSLYWEVKKELWRGKGDEKYALSVWQTARSTSQLESLHSFLKRALYSSTLSDEVFQQVLLDSLTKWTGDRIRQNGGLFPEAADLAQLVAADNLHYEITGQRLDLSLEYLRRKESTC</sequence>
<organism evidence="1">
    <name type="scientific">Chromera velia CCMP2878</name>
    <dbReference type="NCBI Taxonomy" id="1169474"/>
    <lineage>
        <taxon>Eukaryota</taxon>
        <taxon>Sar</taxon>
        <taxon>Alveolata</taxon>
        <taxon>Colpodellida</taxon>
        <taxon>Chromeraceae</taxon>
        <taxon>Chromera</taxon>
    </lineage>
</organism>
<proteinExistence type="predicted"/>
<dbReference type="PANTHER" id="PTHR47773:SF1">
    <property type="entry name" value="C2H2-TYPE DOMAIN-CONTAINING PROTEIN"/>
    <property type="match status" value="1"/>
</dbReference>
<name>A0A0G4IF17_9ALVE</name>
<dbReference type="PhylomeDB" id="A0A0G4IF17"/>
<evidence type="ECO:0000313" key="1">
    <source>
        <dbReference type="EMBL" id="CEM55796.1"/>
    </source>
</evidence>
<dbReference type="VEuPathDB" id="CryptoDB:Cvel_13835"/>
<dbReference type="AlphaFoldDB" id="A0A0G4IF17"/>
<accession>A0A0G4IF17</accession>
<dbReference type="PANTHER" id="PTHR47773">
    <property type="entry name" value="SI:DKEY-9I5.2-RELATED"/>
    <property type="match status" value="1"/>
</dbReference>
<gene>
    <name evidence="1" type="ORF">Cvel_13835</name>
</gene>